<sequence length="660" mass="72233">MGQLTKWRPARFTLILPLCLLYFLVVAGKLGLPGAAVSLCLKDKETVTATLAFHLVGHTPSPTRSFPLSCLMSTRELFLRSLALLDSRNRSTPARSCTAFVPSKTHSFVMQHTIGGRTDELHYSHGAERGLEGKTSRAAVPRNQELTQEAFMSSCLPRASLASNLLLPDCAQLNRARGSASLSENDQAFLDEAAGKQLSLGLPPGEVPAKPGVRQLPANSEQNMAIADNGHTPTDRIAAATAAGRLLERARLLQSTASGLYCVLPLGFRVMKKIEAICHQELARIGAAPLCLPNLMPMDWLQNSDRVRSFGESLYRLHDRRKRQLFLPPTCEEAAAWLASTGVRSHRELPLLFYQIGPKFRDEFRPRAGCLRSREFVMLEAYSFHQDVACRDTQYREMDECFRRIFARLGATPVYRVPADPGTMGGPCSHEYHVSSELGSDNAASGLIAQDGSGSRHNTATQAVAIERLPPGRSLEVAHCFQLPGVYCEAAKARFTDSQGVVRVPLMNSYGLGVSRLLAHLALTHQDAKGVSFPPQVAPFCVAILPQPAARWNSSNRSTRVAVALFRRLQKIAADVGGFADVLLDDRRGLSLHQMQAHADLVGIPRQVVIKEKLLWPPGRARVLCISRRTGTAEIKPLRSALAALKDAFLEFGTSSKQSL</sequence>
<proteinExistence type="predicted"/>
<evidence type="ECO:0000313" key="10">
    <source>
        <dbReference type="EMBL" id="OEH74462.1"/>
    </source>
</evidence>
<feature type="domain" description="Aminoacyl-transfer RNA synthetases class-II family profile" evidence="9">
    <location>
        <begin position="235"/>
        <end position="534"/>
    </location>
</feature>
<dbReference type="InterPro" id="IPR002314">
    <property type="entry name" value="aa-tRNA-synt_IIb"/>
</dbReference>
<keyword evidence="3" id="KW-0547">Nucleotide-binding</keyword>
<dbReference type="SUPFAM" id="SSF55681">
    <property type="entry name" value="Class II aaRS and biotin synthetases"/>
    <property type="match status" value="1"/>
</dbReference>
<keyword evidence="4" id="KW-0067">ATP-binding</keyword>
<evidence type="ECO:0000256" key="2">
    <source>
        <dbReference type="ARBA" id="ARBA00022598"/>
    </source>
</evidence>
<dbReference type="InterPro" id="IPR050062">
    <property type="entry name" value="Pro-tRNA_synthetase"/>
</dbReference>
<accession>A0A1D3CTF5</accession>
<dbReference type="EMBL" id="JROU02002034">
    <property type="protein sequence ID" value="OEH74462.1"/>
    <property type="molecule type" value="Genomic_DNA"/>
</dbReference>
<evidence type="ECO:0000259" key="9">
    <source>
        <dbReference type="PROSITE" id="PS50862"/>
    </source>
</evidence>
<organism evidence="10 11">
    <name type="scientific">Cyclospora cayetanensis</name>
    <dbReference type="NCBI Taxonomy" id="88456"/>
    <lineage>
        <taxon>Eukaryota</taxon>
        <taxon>Sar</taxon>
        <taxon>Alveolata</taxon>
        <taxon>Apicomplexa</taxon>
        <taxon>Conoidasida</taxon>
        <taxon>Coccidia</taxon>
        <taxon>Eucoccidiorida</taxon>
        <taxon>Eimeriorina</taxon>
        <taxon>Eimeriidae</taxon>
        <taxon>Cyclospora</taxon>
    </lineage>
</organism>
<dbReference type="InterPro" id="IPR036621">
    <property type="entry name" value="Anticodon-bd_dom_sf"/>
</dbReference>
<name>A0A1D3CTF5_9EIME</name>
<keyword evidence="2" id="KW-0436">Ligase</keyword>
<evidence type="ECO:0000256" key="8">
    <source>
        <dbReference type="ARBA" id="ARBA00047671"/>
    </source>
</evidence>
<evidence type="ECO:0000256" key="3">
    <source>
        <dbReference type="ARBA" id="ARBA00022741"/>
    </source>
</evidence>
<evidence type="ECO:0000256" key="6">
    <source>
        <dbReference type="ARBA" id="ARBA00023146"/>
    </source>
</evidence>
<evidence type="ECO:0000256" key="1">
    <source>
        <dbReference type="ARBA" id="ARBA00012831"/>
    </source>
</evidence>
<dbReference type="VEuPathDB" id="ToxoDB:LOC34617518"/>
<dbReference type="GO" id="GO:0005524">
    <property type="term" value="F:ATP binding"/>
    <property type="evidence" value="ECO:0007669"/>
    <property type="project" value="UniProtKB-KW"/>
</dbReference>
<dbReference type="InParanoid" id="A0A1D3CTF5"/>
<dbReference type="InterPro" id="IPR045864">
    <property type="entry name" value="aa-tRNA-synth_II/BPL/LPL"/>
</dbReference>
<dbReference type="Gene3D" id="3.30.930.10">
    <property type="entry name" value="Bira Bifunctional Protein, Domain 2"/>
    <property type="match status" value="1"/>
</dbReference>
<reference evidence="10 11" key="1">
    <citation type="journal article" date="2016" name="BMC Genomics">
        <title>Comparative genomics reveals Cyclospora cayetanensis possesses coccidia-like metabolism and invasion components but unique surface antigens.</title>
        <authorList>
            <person name="Liu S."/>
            <person name="Wang L."/>
            <person name="Zheng H."/>
            <person name="Xu Z."/>
            <person name="Roellig D.M."/>
            <person name="Li N."/>
            <person name="Frace M.A."/>
            <person name="Tang K."/>
            <person name="Arrowood M.J."/>
            <person name="Moss D.M."/>
            <person name="Zhang L."/>
            <person name="Feng Y."/>
            <person name="Xiao L."/>
        </authorList>
    </citation>
    <scope>NUCLEOTIDE SEQUENCE [LARGE SCALE GENOMIC DNA]</scope>
    <source>
        <strain evidence="10 11">CHN_HEN01</strain>
    </source>
</reference>
<dbReference type="Pfam" id="PF00587">
    <property type="entry name" value="tRNA-synt_2b"/>
    <property type="match status" value="1"/>
</dbReference>
<keyword evidence="11" id="KW-1185">Reference proteome</keyword>
<protein>
    <recommendedName>
        <fullName evidence="1">proline--tRNA ligase</fullName>
        <ecNumber evidence="1">6.1.1.15</ecNumber>
    </recommendedName>
    <alternativeName>
        <fullName evidence="7">Prolyl-tRNA synthetase</fullName>
    </alternativeName>
</protein>
<dbReference type="GO" id="GO:0006433">
    <property type="term" value="P:prolyl-tRNA aminoacylation"/>
    <property type="evidence" value="ECO:0007669"/>
    <property type="project" value="InterPro"/>
</dbReference>
<gene>
    <name evidence="10" type="ORF">cyc_00323</name>
</gene>
<evidence type="ECO:0000256" key="4">
    <source>
        <dbReference type="ARBA" id="ARBA00022840"/>
    </source>
</evidence>
<dbReference type="EC" id="6.1.1.15" evidence="1"/>
<dbReference type="PRINTS" id="PR01046">
    <property type="entry name" value="TRNASYNTHPRO"/>
</dbReference>
<comment type="catalytic activity">
    <reaction evidence="8">
        <text>tRNA(Pro) + L-proline + ATP = L-prolyl-tRNA(Pro) + AMP + diphosphate</text>
        <dbReference type="Rhea" id="RHEA:14305"/>
        <dbReference type="Rhea" id="RHEA-COMP:9700"/>
        <dbReference type="Rhea" id="RHEA-COMP:9702"/>
        <dbReference type="ChEBI" id="CHEBI:30616"/>
        <dbReference type="ChEBI" id="CHEBI:33019"/>
        <dbReference type="ChEBI" id="CHEBI:60039"/>
        <dbReference type="ChEBI" id="CHEBI:78442"/>
        <dbReference type="ChEBI" id="CHEBI:78532"/>
        <dbReference type="ChEBI" id="CHEBI:456215"/>
        <dbReference type="EC" id="6.1.1.15"/>
    </reaction>
</comment>
<evidence type="ECO:0000256" key="7">
    <source>
        <dbReference type="ARBA" id="ARBA00029731"/>
    </source>
</evidence>
<dbReference type="Proteomes" id="UP000095192">
    <property type="component" value="Unassembled WGS sequence"/>
</dbReference>
<dbReference type="SUPFAM" id="SSF52954">
    <property type="entry name" value="Class II aaRS ABD-related"/>
    <property type="match status" value="1"/>
</dbReference>
<dbReference type="VEuPathDB" id="ToxoDB:cyc_00323"/>
<comment type="caution">
    <text evidence="10">The sequence shown here is derived from an EMBL/GenBank/DDBJ whole genome shotgun (WGS) entry which is preliminary data.</text>
</comment>
<dbReference type="Gene3D" id="3.40.50.800">
    <property type="entry name" value="Anticodon-binding domain"/>
    <property type="match status" value="1"/>
</dbReference>
<keyword evidence="6" id="KW-0030">Aminoacyl-tRNA synthetase</keyword>
<evidence type="ECO:0000256" key="5">
    <source>
        <dbReference type="ARBA" id="ARBA00022917"/>
    </source>
</evidence>
<dbReference type="GO" id="GO:0005737">
    <property type="term" value="C:cytoplasm"/>
    <property type="evidence" value="ECO:0007669"/>
    <property type="project" value="InterPro"/>
</dbReference>
<dbReference type="GO" id="GO:0004827">
    <property type="term" value="F:proline-tRNA ligase activity"/>
    <property type="evidence" value="ECO:0007669"/>
    <property type="project" value="UniProtKB-EC"/>
</dbReference>
<dbReference type="InterPro" id="IPR006195">
    <property type="entry name" value="aa-tRNA-synth_II"/>
</dbReference>
<keyword evidence="5" id="KW-0648">Protein biosynthesis</keyword>
<evidence type="ECO:0000313" key="11">
    <source>
        <dbReference type="Proteomes" id="UP000095192"/>
    </source>
</evidence>
<dbReference type="AlphaFoldDB" id="A0A1D3CTF5"/>
<dbReference type="PANTHER" id="PTHR42753:SF2">
    <property type="entry name" value="PROLINE--TRNA LIGASE"/>
    <property type="match status" value="1"/>
</dbReference>
<dbReference type="PANTHER" id="PTHR42753">
    <property type="entry name" value="MITOCHONDRIAL RIBOSOME PROTEIN L39/PROLYL-TRNA LIGASE FAMILY MEMBER"/>
    <property type="match status" value="1"/>
</dbReference>
<dbReference type="PROSITE" id="PS50862">
    <property type="entry name" value="AA_TRNA_LIGASE_II"/>
    <property type="match status" value="1"/>
</dbReference>
<dbReference type="InterPro" id="IPR002316">
    <property type="entry name" value="Pro-tRNA-ligase_IIa"/>
</dbReference>